<dbReference type="RefSeq" id="WP_075512718.1">
    <property type="nucleotide sequence ID" value="NZ_CP089224.1"/>
</dbReference>
<dbReference type="Proteomes" id="UP000077342">
    <property type="component" value="Unassembled WGS sequence"/>
</dbReference>
<dbReference type="InterPro" id="IPR014710">
    <property type="entry name" value="RmlC-like_jellyroll"/>
</dbReference>
<comment type="caution">
    <text evidence="2">The sequence shown here is derived from an EMBL/GenBank/DDBJ whole genome shotgun (WGS) entry which is preliminary data.</text>
</comment>
<proteinExistence type="predicted"/>
<dbReference type="AlphaFoldDB" id="A0A163WKQ2"/>
<gene>
    <name evidence="2" type="ORF">A4G28_26115</name>
</gene>
<dbReference type="Pfam" id="PF07883">
    <property type="entry name" value="Cupin_2"/>
    <property type="match status" value="1"/>
</dbReference>
<accession>A0A163WKQ2</accession>
<evidence type="ECO:0000313" key="3">
    <source>
        <dbReference type="Proteomes" id="UP000077342"/>
    </source>
</evidence>
<dbReference type="InterPro" id="IPR013096">
    <property type="entry name" value="Cupin_2"/>
</dbReference>
<dbReference type="Gene3D" id="2.60.120.10">
    <property type="entry name" value="Jelly Rolls"/>
    <property type="match status" value="1"/>
</dbReference>
<reference evidence="3" key="1">
    <citation type="submission" date="2016-04" db="EMBL/GenBank/DDBJ databases">
        <authorList>
            <person name="Strapagiel D."/>
            <person name="Borowka P."/>
            <person name="Marciniak B."/>
            <person name="Bakula Z."/>
            <person name="Van Ingen J."/>
            <person name="Safianowska A."/>
            <person name="Dziadek J."/>
            <person name="Jagielski T."/>
        </authorList>
    </citation>
    <scope>NUCLEOTIDE SEQUENCE [LARGE SCALE GENOMIC DNA]</scope>
    <source>
        <strain evidence="3">1010001458</strain>
    </source>
</reference>
<feature type="domain" description="Cupin type-2" evidence="1">
    <location>
        <begin position="40"/>
        <end position="106"/>
    </location>
</feature>
<evidence type="ECO:0000313" key="2">
    <source>
        <dbReference type="EMBL" id="KZS58432.1"/>
    </source>
</evidence>
<organism evidence="2 3">
    <name type="scientific">Mycobacterium ostraviense</name>
    <dbReference type="NCBI Taxonomy" id="2738409"/>
    <lineage>
        <taxon>Bacteria</taxon>
        <taxon>Bacillati</taxon>
        <taxon>Actinomycetota</taxon>
        <taxon>Actinomycetes</taxon>
        <taxon>Mycobacteriales</taxon>
        <taxon>Mycobacteriaceae</taxon>
        <taxon>Mycobacterium</taxon>
    </lineage>
</organism>
<dbReference type="CDD" id="cd20299">
    <property type="entry name" value="cupin_YP766765-like"/>
    <property type="match status" value="1"/>
</dbReference>
<protein>
    <submittedName>
        <fullName evidence="2">Cupin</fullName>
    </submittedName>
</protein>
<dbReference type="SUPFAM" id="SSF51182">
    <property type="entry name" value="RmlC-like cupins"/>
    <property type="match status" value="1"/>
</dbReference>
<name>A0A163WKQ2_9MYCO</name>
<sequence>MNVTRVSEAPEYVAALHRDVLTVRLQGHEAGHTERFWVGLSTYQPGGIAEKAAAREETVYVVIDGELVVTAEGTETVLGRLDSVHFAKGEVRSLENRSGRAAVLVVAIAHRREARA</sequence>
<evidence type="ECO:0000259" key="1">
    <source>
        <dbReference type="Pfam" id="PF07883"/>
    </source>
</evidence>
<dbReference type="EMBL" id="LWCI01000149">
    <property type="protein sequence ID" value="KZS58432.1"/>
    <property type="molecule type" value="Genomic_DNA"/>
</dbReference>
<dbReference type="InterPro" id="IPR011051">
    <property type="entry name" value="RmlC_Cupin_sf"/>
</dbReference>
<keyword evidence="3" id="KW-1185">Reference proteome</keyword>